<feature type="compositionally biased region" description="Low complexity" evidence="2">
    <location>
        <begin position="1"/>
        <end position="15"/>
    </location>
</feature>
<feature type="transmembrane region" description="Helical" evidence="3">
    <location>
        <begin position="101"/>
        <end position="122"/>
    </location>
</feature>
<dbReference type="SMART" id="SM00331">
    <property type="entry name" value="PP2C_SIG"/>
    <property type="match status" value="1"/>
</dbReference>
<keyword evidence="3" id="KW-0812">Transmembrane</keyword>
<organism evidence="5 6">
    <name type="scientific">Kitasatospora phosalacinea</name>
    <dbReference type="NCBI Taxonomy" id="2065"/>
    <lineage>
        <taxon>Bacteria</taxon>
        <taxon>Bacillati</taxon>
        <taxon>Actinomycetota</taxon>
        <taxon>Actinomycetes</taxon>
        <taxon>Kitasatosporales</taxon>
        <taxon>Streptomycetaceae</taxon>
        <taxon>Kitasatospora</taxon>
    </lineage>
</organism>
<dbReference type="EMBL" id="BSSA01000033">
    <property type="protein sequence ID" value="GLW74330.1"/>
    <property type="molecule type" value="Genomic_DNA"/>
</dbReference>
<dbReference type="InterPro" id="IPR052016">
    <property type="entry name" value="Bact_Sigma-Reg"/>
</dbReference>
<comment type="caution">
    <text evidence="5">The sequence shown here is derived from an EMBL/GenBank/DDBJ whole genome shotgun (WGS) entry which is preliminary data.</text>
</comment>
<feature type="domain" description="PPM-type phosphatase" evidence="4">
    <location>
        <begin position="158"/>
        <end position="372"/>
    </location>
</feature>
<dbReference type="PANTHER" id="PTHR43156">
    <property type="entry name" value="STAGE II SPORULATION PROTEIN E-RELATED"/>
    <property type="match status" value="1"/>
</dbReference>
<keyword evidence="3" id="KW-1133">Transmembrane helix</keyword>
<dbReference type="Pfam" id="PF07228">
    <property type="entry name" value="SpoIIE"/>
    <property type="match status" value="1"/>
</dbReference>
<reference evidence="5" key="1">
    <citation type="submission" date="2023-02" db="EMBL/GenBank/DDBJ databases">
        <title>Kitasatospora phosalacinea NBRC 14627.</title>
        <authorList>
            <person name="Ichikawa N."/>
            <person name="Sato H."/>
            <person name="Tonouchi N."/>
        </authorList>
    </citation>
    <scope>NUCLEOTIDE SEQUENCE</scope>
    <source>
        <strain evidence="5">NBRC 14627</strain>
    </source>
</reference>
<dbReference type="RefSeq" id="WP_285739926.1">
    <property type="nucleotide sequence ID" value="NZ_BSSA01000033.1"/>
</dbReference>
<dbReference type="InterPro" id="IPR001932">
    <property type="entry name" value="PPM-type_phosphatase-like_dom"/>
</dbReference>
<dbReference type="InterPro" id="IPR036457">
    <property type="entry name" value="PPM-type-like_dom_sf"/>
</dbReference>
<evidence type="ECO:0000313" key="5">
    <source>
        <dbReference type="EMBL" id="GLW74330.1"/>
    </source>
</evidence>
<sequence>MSARGGRAAGEAGRAPVDSLPGECDGGATPLTRAVALAGAVLLYGLVVGLQYGTATWHLPSVLVAVPAVVALAFGPPVIVGAAAVAVGTRWVFTGSEPGRTGAAVGTTAVILGIAVLGCFVVRRRERAAARLVSVATVAETAQRAVLRPLPAAVGPYAVAAAYRAAARYARIGGDLYAVADTPSGLRTLIGDVRGKGLDAVATAAVVLGAFHEAVLDAPSLGALAGRLDTSLRRYLTDPESFVTAFLLEAASDGTVRGLSCGHPAPLLLHGAAVRELPVRPGLPLGLRDGEAPPGASAEAPVTHLAPGDTLLLYTDGLAEARDRSGAFYPLPARLAACAGLPPQELVDRLQQDAHAFAGGTEDDAALLALTWHLRPPAD</sequence>
<dbReference type="PANTHER" id="PTHR43156:SF2">
    <property type="entry name" value="STAGE II SPORULATION PROTEIN E"/>
    <property type="match status" value="1"/>
</dbReference>
<evidence type="ECO:0000313" key="6">
    <source>
        <dbReference type="Proteomes" id="UP001165041"/>
    </source>
</evidence>
<feature type="transmembrane region" description="Helical" evidence="3">
    <location>
        <begin position="62"/>
        <end position="89"/>
    </location>
</feature>
<dbReference type="AlphaFoldDB" id="A0A9W6V6M6"/>
<name>A0A9W6V6M6_9ACTN</name>
<dbReference type="Proteomes" id="UP001165041">
    <property type="component" value="Unassembled WGS sequence"/>
</dbReference>
<keyword evidence="3" id="KW-0472">Membrane</keyword>
<protein>
    <recommendedName>
        <fullName evidence="4">PPM-type phosphatase domain-containing protein</fullName>
    </recommendedName>
</protein>
<gene>
    <name evidence="5" type="ORF">Kpho02_66280</name>
</gene>
<evidence type="ECO:0000256" key="1">
    <source>
        <dbReference type="ARBA" id="ARBA00022801"/>
    </source>
</evidence>
<evidence type="ECO:0000256" key="3">
    <source>
        <dbReference type="SAM" id="Phobius"/>
    </source>
</evidence>
<dbReference type="GO" id="GO:0016791">
    <property type="term" value="F:phosphatase activity"/>
    <property type="evidence" value="ECO:0007669"/>
    <property type="project" value="TreeGrafter"/>
</dbReference>
<proteinExistence type="predicted"/>
<evidence type="ECO:0000256" key="2">
    <source>
        <dbReference type="SAM" id="MobiDB-lite"/>
    </source>
</evidence>
<accession>A0A9W6V6M6</accession>
<keyword evidence="1" id="KW-0378">Hydrolase</keyword>
<dbReference type="SUPFAM" id="SSF81606">
    <property type="entry name" value="PP2C-like"/>
    <property type="match status" value="1"/>
</dbReference>
<feature type="region of interest" description="Disordered" evidence="2">
    <location>
        <begin position="1"/>
        <end position="21"/>
    </location>
</feature>
<evidence type="ECO:0000259" key="4">
    <source>
        <dbReference type="SMART" id="SM00331"/>
    </source>
</evidence>
<dbReference type="Gene3D" id="3.60.40.10">
    <property type="entry name" value="PPM-type phosphatase domain"/>
    <property type="match status" value="1"/>
</dbReference>
<feature type="transmembrane region" description="Helical" evidence="3">
    <location>
        <begin position="31"/>
        <end position="50"/>
    </location>
</feature>